<dbReference type="EMBL" id="CP123505">
    <property type="protein sequence ID" value="WGM03302.1"/>
    <property type="molecule type" value="Genomic_DNA"/>
</dbReference>
<organism evidence="3 4">
    <name type="scientific">Arsenophonus nasoniae</name>
    <name type="common">son-killer infecting Nasonia vitripennis</name>
    <dbReference type="NCBI Taxonomy" id="638"/>
    <lineage>
        <taxon>Bacteria</taxon>
        <taxon>Pseudomonadati</taxon>
        <taxon>Pseudomonadota</taxon>
        <taxon>Gammaproteobacteria</taxon>
        <taxon>Enterobacterales</taxon>
        <taxon>Morganellaceae</taxon>
        <taxon>Arsenophonus</taxon>
    </lineage>
</organism>
<protein>
    <submittedName>
        <fullName evidence="3">Type-F conjugative transfer system mating-pair stabilization protein TraN</fullName>
    </submittedName>
</protein>
<sequence>MNKILTVPLLMFAISAFANDMDSAAKEGYDLAEQTQKQTESALTNFQPQKELPNFTANPNEADFYQDASKIGNAANQSLNDSELGKLARETYINNPKDKIDWQSDMVKNSQTIQENAEGITAGSAEQCSKKSISQSTFKEHVCERGKTIVSTCTNTASVEWTSETQTRTVTRVYQLQNLPYHKEGRQIVALITPDVDGTIEKVTYTYQGCYRCYHSVGISGMGDSFIYWLGRGGDITGELHVTNRQFIKGKQIPFSHNDKSSSGAYRFNQPAKLTLRFTVKAKETIWHPKVVWTANCPVDKANAVKAKAGCSQKGETRYVVKDGKRYPVTLPCWQESEEWVVSERDDNTCGRWEKDPNCSEGTRQCLQKIGNLCVKESVKFQCQQTTQGEGFLCGGKFYCSDGKCAAIASGKNNDFGEAVSQLAALAKAGKDISGDGKNISAFTGKPMACRKTAIGFSNCCKSSGWGHDIGLASCDSEEKAIGKAKEKGLVVDVGEFCAEKVLGVCLRKKHSYCVFDSKLAQIVQAQGRGGQLGVGFGSAKHPDCRGMTIDELQRVRFDTLDFSEFYDELNSKTTLPDSKKLTEKISQQIKNELQGRKS</sequence>
<keyword evidence="3" id="KW-0614">Plasmid</keyword>
<keyword evidence="1" id="KW-0732">Signal</keyword>
<accession>A0AA95K888</accession>
<dbReference type="InterPro" id="IPR014121">
    <property type="entry name" value="TraN_Ftype"/>
</dbReference>
<dbReference type="Proteomes" id="UP001177595">
    <property type="component" value="Plasmid paPv1"/>
</dbReference>
<feature type="signal peptide" evidence="1">
    <location>
        <begin position="1"/>
        <end position="18"/>
    </location>
</feature>
<dbReference type="EMBL" id="CP123505">
    <property type="protein sequence ID" value="WGM03367.1"/>
    <property type="molecule type" value="Genomic_DNA"/>
</dbReference>
<gene>
    <name evidence="3" type="primary">traN</name>
    <name evidence="3" type="ORF">QE210_17670</name>
    <name evidence="2" type="ORF">QE210_18025</name>
</gene>
<evidence type="ECO:0000313" key="2">
    <source>
        <dbReference type="EMBL" id="WGM03302.1"/>
    </source>
</evidence>
<dbReference type="AlphaFoldDB" id="A0AA95K888"/>
<dbReference type="RefSeq" id="WP_280626437.1">
    <property type="nucleotide sequence ID" value="NZ_CP123505.1"/>
</dbReference>
<evidence type="ECO:0000313" key="3">
    <source>
        <dbReference type="EMBL" id="WGM03367.1"/>
    </source>
</evidence>
<evidence type="ECO:0000313" key="4">
    <source>
        <dbReference type="Proteomes" id="UP001177595"/>
    </source>
</evidence>
<reference evidence="3" key="1">
    <citation type="submission" date="2023-04" db="EMBL/GenBank/DDBJ databases">
        <title>Genome dynamics across the evolutionary transition to endosymbiosis.</title>
        <authorList>
            <person name="Siozios S."/>
            <person name="Nadal-Jimenez P."/>
            <person name="Azagi T."/>
            <person name="Sprong H."/>
            <person name="Frost C.L."/>
            <person name="Parratt S.R."/>
            <person name="Taylor G."/>
            <person name="Brettell L."/>
            <person name="Lew K.C."/>
            <person name="Croft L."/>
            <person name="King K.C."/>
            <person name="Brockhurst M.A."/>
            <person name="Hypsa V."/>
            <person name="Novakova E."/>
            <person name="Darby A.C."/>
            <person name="Hurst G.D.D."/>
        </authorList>
    </citation>
    <scope>NUCLEOTIDE SEQUENCE</scope>
    <source>
        <strain evidence="3">APv</strain>
        <plasmid evidence="3">paPv1</plasmid>
    </source>
</reference>
<feature type="chain" id="PRO_5041590837" evidence="1">
    <location>
        <begin position="19"/>
        <end position="599"/>
    </location>
</feature>
<dbReference type="Pfam" id="PF06986">
    <property type="entry name" value="F_T4SS_TraN"/>
    <property type="match status" value="1"/>
</dbReference>
<geneLocation type="plasmid" evidence="3 4">
    <name>paPv1</name>
</geneLocation>
<evidence type="ECO:0000256" key="1">
    <source>
        <dbReference type="SAM" id="SignalP"/>
    </source>
</evidence>
<name>A0AA95K888_9GAMM</name>
<dbReference type="NCBIfam" id="TIGR02750">
    <property type="entry name" value="TraN_Ftype"/>
    <property type="match status" value="1"/>
</dbReference>
<proteinExistence type="predicted"/>